<dbReference type="NCBIfam" id="TIGR02528">
    <property type="entry name" value="EutP"/>
    <property type="match status" value="1"/>
</dbReference>
<accession>A0A6P1MKP2</accession>
<dbReference type="Pfam" id="PF10662">
    <property type="entry name" value="PduV-EutP"/>
    <property type="match status" value="1"/>
</dbReference>
<evidence type="ECO:0000256" key="1">
    <source>
        <dbReference type="PIRNR" id="PIRNR036409"/>
    </source>
</evidence>
<keyword evidence="1" id="KW-0547">Nucleotide-binding</keyword>
<dbReference type="PANTHER" id="PTHR40453">
    <property type="entry name" value="PROTEIN YOEF"/>
    <property type="match status" value="1"/>
</dbReference>
<organism evidence="2 3">
    <name type="scientific">Aminipila terrae</name>
    <dbReference type="NCBI Taxonomy" id="2697030"/>
    <lineage>
        <taxon>Bacteria</taxon>
        <taxon>Bacillati</taxon>
        <taxon>Bacillota</taxon>
        <taxon>Clostridia</taxon>
        <taxon>Peptostreptococcales</taxon>
        <taxon>Anaerovoracaceae</taxon>
        <taxon>Aminipila</taxon>
    </lineage>
</organism>
<gene>
    <name evidence="2" type="primary">eutP</name>
    <name evidence="2" type="ORF">Ami3637_09520</name>
</gene>
<dbReference type="GO" id="GO:0005524">
    <property type="term" value="F:ATP binding"/>
    <property type="evidence" value="ECO:0007669"/>
    <property type="project" value="UniProtKB-UniRule"/>
</dbReference>
<dbReference type="Proteomes" id="UP000463883">
    <property type="component" value="Chromosome"/>
</dbReference>
<dbReference type="SUPFAM" id="SSF52540">
    <property type="entry name" value="P-loop containing nucleoside triphosphate hydrolases"/>
    <property type="match status" value="1"/>
</dbReference>
<dbReference type="KEGG" id="amic:Ami3637_09520"/>
<proteinExistence type="inferred from homology"/>
<dbReference type="RefSeq" id="WP_162362376.1">
    <property type="nucleotide sequence ID" value="NZ_CP047591.1"/>
</dbReference>
<name>A0A6P1MKP2_9FIRM</name>
<evidence type="ECO:0000313" key="3">
    <source>
        <dbReference type="Proteomes" id="UP000463883"/>
    </source>
</evidence>
<keyword evidence="3" id="KW-1185">Reference proteome</keyword>
<reference evidence="2 3" key="1">
    <citation type="submission" date="2020-01" db="EMBL/GenBank/DDBJ databases">
        <title>Genomic analysis of Aminipila sp. CBA3637.</title>
        <authorList>
            <person name="Kim Y.B."/>
            <person name="Roh S.W."/>
        </authorList>
    </citation>
    <scope>NUCLEOTIDE SEQUENCE [LARGE SCALE GENOMIC DNA]</scope>
    <source>
        <strain evidence="2 3">CBA3637</strain>
    </source>
</reference>
<dbReference type="AlphaFoldDB" id="A0A6P1MKP2"/>
<dbReference type="Gene3D" id="3.40.50.300">
    <property type="entry name" value="P-loop containing nucleotide triphosphate hydrolases"/>
    <property type="match status" value="1"/>
</dbReference>
<dbReference type="CDD" id="cd00882">
    <property type="entry name" value="Ras_like_GTPase"/>
    <property type="match status" value="1"/>
</dbReference>
<dbReference type="GO" id="GO:0006576">
    <property type="term" value="P:biogenic amine metabolic process"/>
    <property type="evidence" value="ECO:0007669"/>
    <property type="project" value="InterPro"/>
</dbReference>
<dbReference type="PIRSF" id="PIRSF036409">
    <property type="entry name" value="EutP_PduV"/>
    <property type="match status" value="1"/>
</dbReference>
<sequence>MENAKKHIMLVGKSQAGKTTLTQYLTNQQLFYHKTQTVQVVDGHYVDTPGEYLEQRGFYGALSVTASQVDVIALVQSAVEESTMFAPGFGSMFCGKFVIGIVTKIDLATEEQLKRATRYLTDAGAQTCYSVSSVTGQGMTEFNKWFENL</sequence>
<comment type="similarity">
    <text evidence="1">Belongs to the EutP/PduV family.</text>
</comment>
<dbReference type="PANTHER" id="PTHR40453:SF1">
    <property type="entry name" value="PROTEIN YOEF"/>
    <property type="match status" value="1"/>
</dbReference>
<dbReference type="EMBL" id="CP047591">
    <property type="protein sequence ID" value="QHI72608.1"/>
    <property type="molecule type" value="Genomic_DNA"/>
</dbReference>
<protein>
    <submittedName>
        <fullName evidence="2">EutP/PduV family microcompartment system protein</fullName>
    </submittedName>
</protein>
<evidence type="ECO:0000313" key="2">
    <source>
        <dbReference type="EMBL" id="QHI72608.1"/>
    </source>
</evidence>
<dbReference type="InterPro" id="IPR012381">
    <property type="entry name" value="EutP_PduV"/>
</dbReference>
<dbReference type="InterPro" id="IPR027417">
    <property type="entry name" value="P-loop_NTPase"/>
</dbReference>